<feature type="compositionally biased region" description="Basic and acidic residues" evidence="3">
    <location>
        <begin position="221"/>
        <end position="233"/>
    </location>
</feature>
<keyword evidence="2" id="KW-0547">Nucleotide-binding</keyword>
<keyword evidence="2" id="KW-0067">ATP-binding</keyword>
<feature type="compositionally biased region" description="Polar residues" evidence="3">
    <location>
        <begin position="78"/>
        <end position="88"/>
    </location>
</feature>
<keyword evidence="2" id="KW-0347">Helicase</keyword>
<evidence type="ECO:0000256" key="2">
    <source>
        <dbReference type="ARBA" id="ARBA00022806"/>
    </source>
</evidence>
<dbReference type="OrthoDB" id="5600252at2759"/>
<dbReference type="AlphaFoldDB" id="A0A9P6NIC9"/>
<keyword evidence="6" id="KW-1185">Reference proteome</keyword>
<reference evidence="5" key="1">
    <citation type="submission" date="2013-11" db="EMBL/GenBank/DDBJ databases">
        <title>Genome sequence of the fusiform rust pathogen reveals effectors for host alternation and coevolution with pine.</title>
        <authorList>
            <consortium name="DOE Joint Genome Institute"/>
            <person name="Smith K."/>
            <person name="Pendleton A."/>
            <person name="Kubisiak T."/>
            <person name="Anderson C."/>
            <person name="Salamov A."/>
            <person name="Aerts A."/>
            <person name="Riley R."/>
            <person name="Clum A."/>
            <person name="Lindquist E."/>
            <person name="Ence D."/>
            <person name="Campbell M."/>
            <person name="Kronenberg Z."/>
            <person name="Feau N."/>
            <person name="Dhillon B."/>
            <person name="Hamelin R."/>
            <person name="Burleigh J."/>
            <person name="Smith J."/>
            <person name="Yandell M."/>
            <person name="Nelson C."/>
            <person name="Grigoriev I."/>
            <person name="Davis J."/>
        </authorList>
    </citation>
    <scope>NUCLEOTIDE SEQUENCE</scope>
    <source>
        <strain evidence="5">G11</strain>
    </source>
</reference>
<keyword evidence="1" id="KW-0378">Hydrolase</keyword>
<evidence type="ECO:0000313" key="6">
    <source>
        <dbReference type="Proteomes" id="UP000886653"/>
    </source>
</evidence>
<feature type="compositionally biased region" description="Polar residues" evidence="3">
    <location>
        <begin position="53"/>
        <end position="62"/>
    </location>
</feature>
<proteinExistence type="predicted"/>
<comment type="caution">
    <text evidence="5">The sequence shown here is derived from an EMBL/GenBank/DDBJ whole genome shotgun (WGS) entry which is preliminary data.</text>
</comment>
<dbReference type="Proteomes" id="UP000886653">
    <property type="component" value="Unassembled WGS sequence"/>
</dbReference>
<feature type="domain" description="ATP-dependent RNA helicase DHX29 DSRM-like" evidence="4">
    <location>
        <begin position="113"/>
        <end position="232"/>
    </location>
</feature>
<evidence type="ECO:0000256" key="1">
    <source>
        <dbReference type="ARBA" id="ARBA00022801"/>
    </source>
</evidence>
<protein>
    <recommendedName>
        <fullName evidence="4">ATP-dependent RNA helicase DHX29 DSRM-like domain-containing protein</fullName>
    </recommendedName>
</protein>
<organism evidence="5 6">
    <name type="scientific">Cronartium quercuum f. sp. fusiforme G11</name>
    <dbReference type="NCBI Taxonomy" id="708437"/>
    <lineage>
        <taxon>Eukaryota</taxon>
        <taxon>Fungi</taxon>
        <taxon>Dikarya</taxon>
        <taxon>Basidiomycota</taxon>
        <taxon>Pucciniomycotina</taxon>
        <taxon>Pucciniomycetes</taxon>
        <taxon>Pucciniales</taxon>
        <taxon>Coleosporiaceae</taxon>
        <taxon>Cronartium</taxon>
    </lineage>
</organism>
<feature type="region of interest" description="Disordered" evidence="3">
    <location>
        <begin position="221"/>
        <end position="248"/>
    </location>
</feature>
<feature type="compositionally biased region" description="Low complexity" evidence="3">
    <location>
        <begin position="234"/>
        <end position="248"/>
    </location>
</feature>
<feature type="region of interest" description="Disordered" evidence="3">
    <location>
        <begin position="53"/>
        <end position="106"/>
    </location>
</feature>
<name>A0A9P6NIC9_9BASI</name>
<dbReference type="Pfam" id="PF24385">
    <property type="entry name" value="DSRM_DHX29"/>
    <property type="match status" value="1"/>
</dbReference>
<evidence type="ECO:0000313" key="5">
    <source>
        <dbReference type="EMBL" id="KAG0144588.1"/>
    </source>
</evidence>
<dbReference type="InterPro" id="IPR056328">
    <property type="entry name" value="DSRM_DHX29"/>
</dbReference>
<feature type="region of interest" description="Disordered" evidence="3">
    <location>
        <begin position="1"/>
        <end position="30"/>
    </location>
</feature>
<accession>A0A9P6NIC9</accession>
<gene>
    <name evidence="5" type="ORF">CROQUDRAFT_94846</name>
</gene>
<sequence>MEDWLNVKVPNVDATNADGESSEDRLNSNRESGRSLGFWVLIRIPIVTFYPTTPTGPLSNTMAPPGSSKRPHIVRSGNAGNSSKSTPLGTGPTAAGSQPSENRPPPLFPLGFKTPVKLLQERCQHNGWEKPSIEHKRSSQGFTAIVFLRNKDKKDASIVHSFRMEPRPPLDQPTAEQAKHWAATVPPPGPKEYWAELEKEKKIAPRHRAWEYETDPFTTAEDVKKRQKARETQSSKSTDQSTSSASAVTAEIEARVKSSKLWSHCPEVKMEIDMHDQTEHSSSHGKLEFVKMGFRTGHVVDALSHLSKLRGSQPTGSGSKLVATLMQTFLGGTDHDLPIRFRPTHNSTAFVTGTSRPVIGSSDPSDLRKTWILKRLKKLYGFPNRAAKQALHGLGKVSEGTALEVLSRILIGWEIDTVQKQVYYIDSCQDNDEVLRQRDERWTNEREALLSIFGEEMFQSVPEAEDTDFDIILSTPGPRTKDDLRLRISYHPHSLYPSPMSLLSTKSWNTMLEFGDGGVIFEILNLLEENWHQVVKNLPDVADVMFNFVVSKKEPEVISTHTISKPKAQTPGPMKSPVKAKVLQPDTALNRELVDLQQMMRSKNAYVSHLLLSGK</sequence>
<dbReference type="GO" id="GO:0016787">
    <property type="term" value="F:hydrolase activity"/>
    <property type="evidence" value="ECO:0007669"/>
    <property type="project" value="UniProtKB-KW"/>
</dbReference>
<dbReference type="GO" id="GO:0004386">
    <property type="term" value="F:helicase activity"/>
    <property type="evidence" value="ECO:0007669"/>
    <property type="project" value="UniProtKB-KW"/>
</dbReference>
<dbReference type="EMBL" id="MU167292">
    <property type="protein sequence ID" value="KAG0144588.1"/>
    <property type="molecule type" value="Genomic_DNA"/>
</dbReference>
<evidence type="ECO:0000259" key="4">
    <source>
        <dbReference type="Pfam" id="PF24385"/>
    </source>
</evidence>
<evidence type="ECO:0000256" key="3">
    <source>
        <dbReference type="SAM" id="MobiDB-lite"/>
    </source>
</evidence>